<feature type="domain" description="Lipocalin/cytosolic fatty-acid binding" evidence="3">
    <location>
        <begin position="23"/>
        <end position="175"/>
    </location>
</feature>
<comment type="similarity">
    <text evidence="1 2">Belongs to the calycin superfamily. Lipocalin family.</text>
</comment>
<dbReference type="InterPro" id="IPR000566">
    <property type="entry name" value="Lipocln_cytosolic_FA-bd_dom"/>
</dbReference>
<organism evidence="4">
    <name type="scientific">Grammatophora oceanica</name>
    <dbReference type="NCBI Taxonomy" id="210454"/>
    <lineage>
        <taxon>Eukaryota</taxon>
        <taxon>Sar</taxon>
        <taxon>Stramenopiles</taxon>
        <taxon>Ochrophyta</taxon>
        <taxon>Bacillariophyta</taxon>
        <taxon>Fragilariophyceae</taxon>
        <taxon>Fragilariophycidae</taxon>
        <taxon>Rhabdonematales</taxon>
        <taxon>Grammatophoraceae</taxon>
        <taxon>Grammatophora</taxon>
    </lineage>
</organism>
<dbReference type="AlphaFoldDB" id="A0A7S1UW30"/>
<dbReference type="PANTHER" id="PTHR10612:SF34">
    <property type="entry name" value="APOLIPOPROTEIN D"/>
    <property type="match status" value="1"/>
</dbReference>
<dbReference type="InterPro" id="IPR012674">
    <property type="entry name" value="Calycin"/>
</dbReference>
<dbReference type="PANTHER" id="PTHR10612">
    <property type="entry name" value="APOLIPOPROTEIN D"/>
    <property type="match status" value="1"/>
</dbReference>
<dbReference type="Gene3D" id="2.40.128.20">
    <property type="match status" value="1"/>
</dbReference>
<sequence>MGNSASASNLPALQTTAVSTADMMGTWFVIAVKPTIFEKTCSNAVEKYSLMWDSDDDKKKTSSKFDINIDFQYNSDEPIESKLKALPQKGWVQGEDKTVSGDWKVSPLYPIKMPFLILEADKNCKDYTVIGYPSRDYCWIMSRKPVMKESTYNMLTEKLTKEHQYDLEGLRKVPQKWTKEEREKRGLTVEEVPNSVLTTK</sequence>
<dbReference type="GO" id="GO:0006950">
    <property type="term" value="P:response to stress"/>
    <property type="evidence" value="ECO:0007669"/>
    <property type="project" value="UniProtKB-ARBA"/>
</dbReference>
<evidence type="ECO:0000256" key="1">
    <source>
        <dbReference type="ARBA" id="ARBA00006889"/>
    </source>
</evidence>
<dbReference type="PIRSF" id="PIRSF036893">
    <property type="entry name" value="Lipocalin_ApoD"/>
    <property type="match status" value="1"/>
</dbReference>
<name>A0A7S1UW30_9STRA</name>
<dbReference type="InterPro" id="IPR047202">
    <property type="entry name" value="Lipocalin_Blc-like_dom"/>
</dbReference>
<evidence type="ECO:0000256" key="2">
    <source>
        <dbReference type="PIRNR" id="PIRNR036893"/>
    </source>
</evidence>
<dbReference type="Pfam" id="PF08212">
    <property type="entry name" value="Lipocalin_2"/>
    <property type="match status" value="1"/>
</dbReference>
<evidence type="ECO:0000259" key="3">
    <source>
        <dbReference type="Pfam" id="PF08212"/>
    </source>
</evidence>
<proteinExistence type="inferred from homology"/>
<dbReference type="InterPro" id="IPR022271">
    <property type="entry name" value="Lipocalin_ApoD"/>
</dbReference>
<reference evidence="4" key="1">
    <citation type="submission" date="2021-01" db="EMBL/GenBank/DDBJ databases">
        <authorList>
            <person name="Corre E."/>
            <person name="Pelletier E."/>
            <person name="Niang G."/>
            <person name="Scheremetjew M."/>
            <person name="Finn R."/>
            <person name="Kale V."/>
            <person name="Holt S."/>
            <person name="Cochrane G."/>
            <person name="Meng A."/>
            <person name="Brown T."/>
            <person name="Cohen L."/>
        </authorList>
    </citation>
    <scope>NUCLEOTIDE SEQUENCE</scope>
    <source>
        <strain evidence="4">CCMP 410</strain>
    </source>
</reference>
<dbReference type="SUPFAM" id="SSF50814">
    <property type="entry name" value="Lipocalins"/>
    <property type="match status" value="1"/>
</dbReference>
<protein>
    <recommendedName>
        <fullName evidence="3">Lipocalin/cytosolic fatty-acid binding domain-containing protein</fullName>
    </recommendedName>
</protein>
<dbReference type="EMBL" id="HBGK01018159">
    <property type="protein sequence ID" value="CAD9280243.1"/>
    <property type="molecule type" value="Transcribed_RNA"/>
</dbReference>
<gene>
    <name evidence="4" type="ORF">GOCE00092_LOCUS9153</name>
</gene>
<evidence type="ECO:0000313" key="4">
    <source>
        <dbReference type="EMBL" id="CAD9280243.1"/>
    </source>
</evidence>
<accession>A0A7S1UW30</accession>
<dbReference type="CDD" id="cd19438">
    <property type="entry name" value="lipocalin_Blc-like"/>
    <property type="match status" value="1"/>
</dbReference>